<gene>
    <name evidence="1" type="ORF">NCTC8985_06493</name>
</gene>
<reference evidence="1 2" key="1">
    <citation type="submission" date="2018-06" db="EMBL/GenBank/DDBJ databases">
        <authorList>
            <consortium name="Pathogen Informatics"/>
            <person name="Doyle S."/>
        </authorList>
    </citation>
    <scope>NUCLEOTIDE SEQUENCE [LARGE SCALE GENOMIC DNA]</scope>
    <source>
        <strain evidence="1 2">NCTC8985</strain>
    </source>
</reference>
<protein>
    <submittedName>
        <fullName evidence="1">Uncharacterized protein</fullName>
    </submittedName>
</protein>
<dbReference type="Proteomes" id="UP000254405">
    <property type="component" value="Unassembled WGS sequence"/>
</dbReference>
<sequence length="39" mass="4721">MVALDDDIITTEQAREIAIRYHERQIQHQQRWLTTIRTA</sequence>
<dbReference type="AlphaFoldDB" id="A0A376ZV85"/>
<accession>A0A376ZV85</accession>
<name>A0A376ZV85_ECOLX</name>
<dbReference type="EMBL" id="UGCO01000002">
    <property type="protein sequence ID" value="STK78033.1"/>
    <property type="molecule type" value="Genomic_DNA"/>
</dbReference>
<organism evidence="1 2">
    <name type="scientific">Escherichia coli</name>
    <dbReference type="NCBI Taxonomy" id="562"/>
    <lineage>
        <taxon>Bacteria</taxon>
        <taxon>Pseudomonadati</taxon>
        <taxon>Pseudomonadota</taxon>
        <taxon>Gammaproteobacteria</taxon>
        <taxon>Enterobacterales</taxon>
        <taxon>Enterobacteriaceae</taxon>
        <taxon>Escherichia</taxon>
    </lineage>
</organism>
<evidence type="ECO:0000313" key="2">
    <source>
        <dbReference type="Proteomes" id="UP000254405"/>
    </source>
</evidence>
<proteinExistence type="predicted"/>
<evidence type="ECO:0000313" key="1">
    <source>
        <dbReference type="EMBL" id="STK78033.1"/>
    </source>
</evidence>